<dbReference type="RefSeq" id="WP_108622955.1">
    <property type="nucleotide sequence ID" value="NZ_CP028901.1"/>
</dbReference>
<organism evidence="1 2">
    <name type="scientific">Orrella marina</name>
    <dbReference type="NCBI Taxonomy" id="2163011"/>
    <lineage>
        <taxon>Bacteria</taxon>
        <taxon>Pseudomonadati</taxon>
        <taxon>Pseudomonadota</taxon>
        <taxon>Betaproteobacteria</taxon>
        <taxon>Burkholderiales</taxon>
        <taxon>Alcaligenaceae</taxon>
        <taxon>Orrella</taxon>
    </lineage>
</organism>
<gene>
    <name evidence="1" type="ORF">DBV39_19085</name>
</gene>
<proteinExistence type="predicted"/>
<dbReference type="EMBL" id="CP028901">
    <property type="protein sequence ID" value="AWB35499.1"/>
    <property type="molecule type" value="Genomic_DNA"/>
</dbReference>
<protein>
    <submittedName>
        <fullName evidence="1">Uncharacterized protein</fullName>
    </submittedName>
</protein>
<dbReference type="Proteomes" id="UP000244571">
    <property type="component" value="Chromosome"/>
</dbReference>
<evidence type="ECO:0000313" key="1">
    <source>
        <dbReference type="EMBL" id="AWB35499.1"/>
    </source>
</evidence>
<reference evidence="1 2" key="1">
    <citation type="submission" date="2018-04" db="EMBL/GenBank/DDBJ databases">
        <title>Bordetella sp. HZ20 isolated from seawater.</title>
        <authorList>
            <person name="Sun C."/>
        </authorList>
    </citation>
    <scope>NUCLEOTIDE SEQUENCE [LARGE SCALE GENOMIC DNA]</scope>
    <source>
        <strain evidence="1 2">HZ20</strain>
    </source>
</reference>
<accession>A0A2R4XP89</accession>
<sequence length="285" mass="32676">MSQSEEHKLPTEFDKRITNREFKLLLDPEGLDRRSKVNQLIGLVRAFCDKEGVEFFHLDNADTGLRNVYFFDTPGEELRHNHLILRVRESRQNVWVDDWCEVTLKCRAPTLKASQSFQPVPDTPHKHRLRLKEEILRGDGLGTTRCIYSNNSILDSIPIESIFERTWEGVIKIYPDLARVGLDKNLPVRIVGGAANKILEASLPLGNLVFGDRVQAHCDLAIWMRSVGEPIIGELAFAYRVNDQNREDKKAHKRANVFFRDLQLAIHHWLAPGTTKTAMVYGKPE</sequence>
<dbReference type="Gene3D" id="2.40.320.10">
    <property type="entry name" value="Hypothetical Protein Pfu-838710-001"/>
    <property type="match status" value="1"/>
</dbReference>
<name>A0A2R4XP89_9BURK</name>
<dbReference type="KEGG" id="boz:DBV39_19085"/>
<evidence type="ECO:0000313" key="2">
    <source>
        <dbReference type="Proteomes" id="UP000244571"/>
    </source>
</evidence>
<dbReference type="OrthoDB" id="5757762at2"/>
<dbReference type="AlphaFoldDB" id="A0A2R4XP89"/>
<keyword evidence="2" id="KW-1185">Reference proteome</keyword>